<dbReference type="Gene3D" id="3.30.565.10">
    <property type="entry name" value="Histidine kinase-like ATPase, C-terminal domain"/>
    <property type="match status" value="1"/>
</dbReference>
<dbReference type="InterPro" id="IPR011990">
    <property type="entry name" value="TPR-like_helical_dom_sf"/>
</dbReference>
<feature type="repeat" description="TPR" evidence="1">
    <location>
        <begin position="113"/>
        <end position="146"/>
    </location>
</feature>
<dbReference type="SMART" id="SM00028">
    <property type="entry name" value="TPR"/>
    <property type="match status" value="3"/>
</dbReference>
<dbReference type="Proteomes" id="UP000272428">
    <property type="component" value="Unassembled WGS sequence"/>
</dbReference>
<proteinExistence type="predicted"/>
<comment type="caution">
    <text evidence="3">The sequence shown here is derived from an EMBL/GenBank/DDBJ whole genome shotgun (WGS) entry which is preliminary data.</text>
</comment>
<evidence type="ECO:0000256" key="1">
    <source>
        <dbReference type="PROSITE-ProRule" id="PRU00339"/>
    </source>
</evidence>
<dbReference type="AlphaFoldDB" id="A0A495SBK8"/>
<keyword evidence="3" id="KW-0808">Transferase</keyword>
<protein>
    <submittedName>
        <fullName evidence="3">Signal transduction histidine kinase</fullName>
    </submittedName>
</protein>
<dbReference type="EMBL" id="RBXB01000003">
    <property type="protein sequence ID" value="RKS96674.1"/>
    <property type="molecule type" value="Genomic_DNA"/>
</dbReference>
<dbReference type="PROSITE" id="PS51257">
    <property type="entry name" value="PROKAR_LIPOPROTEIN"/>
    <property type="match status" value="1"/>
</dbReference>
<dbReference type="GO" id="GO:0016301">
    <property type="term" value="F:kinase activity"/>
    <property type="evidence" value="ECO:0007669"/>
    <property type="project" value="UniProtKB-KW"/>
</dbReference>
<reference evidence="3 4" key="1">
    <citation type="submission" date="2018-10" db="EMBL/GenBank/DDBJ databases">
        <title>Genomic Encyclopedia of Archaeal and Bacterial Type Strains, Phase II (KMG-II): from individual species to whole genera.</title>
        <authorList>
            <person name="Goeker M."/>
        </authorList>
    </citation>
    <scope>NUCLEOTIDE SEQUENCE [LARGE SCALE GENOMIC DNA]</scope>
    <source>
        <strain evidence="3 4">DSM 14219</strain>
    </source>
</reference>
<keyword evidence="4" id="KW-1185">Reference proteome</keyword>
<name>A0A495SBK8_9FLAO</name>
<accession>A0A495SBK8</accession>
<keyword evidence="1" id="KW-0802">TPR repeat</keyword>
<evidence type="ECO:0000256" key="2">
    <source>
        <dbReference type="SAM" id="Coils"/>
    </source>
</evidence>
<sequence>MKYSLLIIMLIILFSCKKEKKELSTQILTTNSYFKKAKEYQKSKISDSAFYYFNLAKNVFLTEKDSLGVARALVNMAIIQSDKGDYYGGIETSLEANTFLKKDKDSFVRSLLASNYNNMGINSKNLKNFDSAISYYNKALKYANIEENRTIYFNNMGDALILQKKLDSAKKYLKYALASKDSINYARALNNLAKAKFLEDENYNPLPELLKALKIREQQSNGMGMNSSYATLADYFFNKNKIASLKYSKMMLDKALQNKSPDDQLEALQKIIPLDPKHYLENFIKFNSINDSLQTARNKAKNQFAVIRYDVEQKNAENQILKRQDAENEIKIVQRNFGLVALSLILITGFFWYKKRKKGLEHEKELEVKNTQLKMSKKVHDVVANGIYQVMTKIENQEHFDKDKALDELEFVYEKSRDISYEKQEIKNEEKDFNEKISELIGSFNNENLNTYLAGNDENIWKDLKESSQEEVYQIVRELLVNMKKHSKADRVVFRFERENNLIKIFYTDNGIGISGDIIYKNGLFSTVSRIETIKGEIIFDTKIEKGLKIYISFPVS</sequence>
<evidence type="ECO:0000313" key="4">
    <source>
        <dbReference type="Proteomes" id="UP000272428"/>
    </source>
</evidence>
<dbReference type="PROSITE" id="PS50005">
    <property type="entry name" value="TPR"/>
    <property type="match status" value="1"/>
</dbReference>
<keyword evidence="3" id="KW-0418">Kinase</keyword>
<dbReference type="Gene3D" id="1.25.40.10">
    <property type="entry name" value="Tetratricopeptide repeat domain"/>
    <property type="match status" value="1"/>
</dbReference>
<keyword evidence="2" id="KW-0175">Coiled coil</keyword>
<dbReference type="InterPro" id="IPR019734">
    <property type="entry name" value="TPR_rpt"/>
</dbReference>
<dbReference type="SUPFAM" id="SSF55874">
    <property type="entry name" value="ATPase domain of HSP90 chaperone/DNA topoisomerase II/histidine kinase"/>
    <property type="match status" value="1"/>
</dbReference>
<organism evidence="3 4">
    <name type="scientific">Chryseobacterium defluvii</name>
    <dbReference type="NCBI Taxonomy" id="160396"/>
    <lineage>
        <taxon>Bacteria</taxon>
        <taxon>Pseudomonadati</taxon>
        <taxon>Bacteroidota</taxon>
        <taxon>Flavobacteriia</taxon>
        <taxon>Flavobacteriales</taxon>
        <taxon>Weeksellaceae</taxon>
        <taxon>Chryseobacterium group</taxon>
        <taxon>Chryseobacterium</taxon>
    </lineage>
</organism>
<dbReference type="SUPFAM" id="SSF48452">
    <property type="entry name" value="TPR-like"/>
    <property type="match status" value="1"/>
</dbReference>
<dbReference type="RefSeq" id="WP_121462660.1">
    <property type="nucleotide sequence ID" value="NZ_RBXB01000003.1"/>
</dbReference>
<gene>
    <name evidence="3" type="ORF">BCF58_3105</name>
</gene>
<dbReference type="OrthoDB" id="943406at2"/>
<evidence type="ECO:0000313" key="3">
    <source>
        <dbReference type="EMBL" id="RKS96674.1"/>
    </source>
</evidence>
<dbReference type="InterPro" id="IPR036890">
    <property type="entry name" value="HATPase_C_sf"/>
</dbReference>
<feature type="coiled-coil region" evidence="2">
    <location>
        <begin position="309"/>
        <end position="336"/>
    </location>
</feature>